<dbReference type="InterPro" id="IPR013783">
    <property type="entry name" value="Ig-like_fold"/>
</dbReference>
<dbReference type="SUPFAM" id="SSF49464">
    <property type="entry name" value="Carboxypeptidase regulatory domain-like"/>
    <property type="match status" value="4"/>
</dbReference>
<feature type="domain" description="PEGA" evidence="3">
    <location>
        <begin position="1295"/>
        <end position="1358"/>
    </location>
</feature>
<accession>A0A0S2I4D0</accession>
<gene>
    <name evidence="5" type="ORF">L21SP5_03230</name>
</gene>
<dbReference type="GO" id="GO:0030246">
    <property type="term" value="F:carbohydrate binding"/>
    <property type="evidence" value="ECO:0007669"/>
    <property type="project" value="InterPro"/>
</dbReference>
<reference evidence="5 6" key="1">
    <citation type="submission" date="2015-11" db="EMBL/GenBank/DDBJ databases">
        <title>Description and complete genome sequence of a novel strain predominating in hypersaline microbial mats and representing a new family of the Bacteriodetes phylum.</title>
        <authorList>
            <person name="Spring S."/>
            <person name="Bunk B."/>
            <person name="Sproer C."/>
            <person name="Klenk H.-P."/>
        </authorList>
    </citation>
    <scope>NUCLEOTIDE SEQUENCE [LARGE SCALE GENOMIC DNA]</scope>
    <source>
        <strain evidence="5 6">L21-Spi-D4</strain>
    </source>
</reference>
<dbReference type="Pfam" id="PF08308">
    <property type="entry name" value="PEGA"/>
    <property type="match status" value="1"/>
</dbReference>
<organism evidence="5 6">
    <name type="scientific">Salinivirga cyanobacteriivorans</name>
    <dbReference type="NCBI Taxonomy" id="1307839"/>
    <lineage>
        <taxon>Bacteria</taxon>
        <taxon>Pseudomonadati</taxon>
        <taxon>Bacteroidota</taxon>
        <taxon>Bacteroidia</taxon>
        <taxon>Bacteroidales</taxon>
        <taxon>Salinivirgaceae</taxon>
        <taxon>Salinivirga</taxon>
    </lineage>
</organism>
<name>A0A0S2I4D0_9BACT</name>
<dbReference type="InterPro" id="IPR013229">
    <property type="entry name" value="PEGA"/>
</dbReference>
<dbReference type="Gene3D" id="2.60.120.260">
    <property type="entry name" value="Galactose-binding domain-like"/>
    <property type="match status" value="1"/>
</dbReference>
<dbReference type="Gene3D" id="2.60.40.10">
    <property type="entry name" value="Immunoglobulins"/>
    <property type="match status" value="4"/>
</dbReference>
<dbReference type="NCBIfam" id="TIGR04183">
    <property type="entry name" value="Por_Secre_tail"/>
    <property type="match status" value="1"/>
</dbReference>
<dbReference type="NCBIfam" id="NF038128">
    <property type="entry name" value="choice_anch_J"/>
    <property type="match status" value="4"/>
</dbReference>
<feature type="domain" description="Secretion system C-terminal sorting" evidence="4">
    <location>
        <begin position="1609"/>
        <end position="1676"/>
    </location>
</feature>
<dbReference type="RefSeq" id="WP_169792618.1">
    <property type="nucleotide sequence ID" value="NZ_CP013118.1"/>
</dbReference>
<evidence type="ECO:0000313" key="6">
    <source>
        <dbReference type="Proteomes" id="UP000064893"/>
    </source>
</evidence>
<dbReference type="Proteomes" id="UP000064893">
    <property type="component" value="Chromosome"/>
</dbReference>
<dbReference type="EMBL" id="CP013118">
    <property type="protein sequence ID" value="ALO16844.1"/>
    <property type="molecule type" value="Genomic_DNA"/>
</dbReference>
<dbReference type="InterPro" id="IPR011635">
    <property type="entry name" value="CARDB"/>
</dbReference>
<evidence type="ECO:0000259" key="3">
    <source>
        <dbReference type="Pfam" id="PF08308"/>
    </source>
</evidence>
<evidence type="ECO:0000259" key="4">
    <source>
        <dbReference type="Pfam" id="PF18962"/>
    </source>
</evidence>
<keyword evidence="1" id="KW-0732">Signal</keyword>
<dbReference type="Gene3D" id="2.60.120.200">
    <property type="match status" value="4"/>
</dbReference>
<dbReference type="NCBIfam" id="NF012200">
    <property type="entry name" value="choice_anch_D"/>
    <property type="match status" value="2"/>
</dbReference>
<feature type="domain" description="CARDB" evidence="2">
    <location>
        <begin position="177"/>
        <end position="261"/>
    </location>
</feature>
<dbReference type="SUPFAM" id="SSF49452">
    <property type="entry name" value="Starch-binding domain-like"/>
    <property type="match status" value="1"/>
</dbReference>
<dbReference type="Pfam" id="PF07705">
    <property type="entry name" value="CARDB"/>
    <property type="match status" value="1"/>
</dbReference>
<protein>
    <submittedName>
        <fullName evidence="5">Uncharacterized protein</fullName>
    </submittedName>
</protein>
<dbReference type="InterPro" id="IPR008969">
    <property type="entry name" value="CarboxyPept-like_regulatory"/>
</dbReference>
<dbReference type="STRING" id="1307839.L21SP5_03230"/>
<dbReference type="KEGG" id="blq:L21SP5_03230"/>
<dbReference type="InterPro" id="IPR013784">
    <property type="entry name" value="Carb-bd-like_fold"/>
</dbReference>
<dbReference type="Pfam" id="PF18962">
    <property type="entry name" value="Por_Secre_tail"/>
    <property type="match status" value="1"/>
</dbReference>
<keyword evidence="6" id="KW-1185">Reference proteome</keyword>
<sequence precursor="true">MRHLHFLLMLLFVVFSTFGNAQTIIQETFGSGIPTEWSVIDNNEDSQTWDGYASAGYTDTYSASIQAYAAHDDYLVMPQLTVEEGMTIEFVTKSHNTSWLEDMEVIASKDVDTAGAFNIQLGDYQNIPGTWTTYEIDLTANANISAGDNIYVAFRCYSNNAYYIYLDDVVVATPLSNDLSVSALSFNPATVLEGDNTEITATIENTGLNDQTGVVADFKVDGASIGTQSFDVTSGASTDVTLSWTAELGTHDITVELPADDNTANDVLTESLSVFSASALVEDFEGTFPPSGWTGDISSSGWKQYDLAPYEGTYSAYVSAGSLKRFITPKLAIDATSVINFWAKAAYGSHSIKLAYSTDLTTWTDVPSGSVSIDGTYSQYSVDLSAIDVKGNYYIAFVYNLNYTSVYLDNVVGPEVAVEAPVAAINPTPADAATAVIAGTDLTWEDGAGGVPTGYKVYFGTDSDGTTTPTNIENGTEQSAKVYSPASVLDYETTYYWQIIPTNSLGDASNCPIWSFTTESNPTQAIPYIEDFESVAVNSLPENWTSDFTYQVQENHGTGSSKGITVNMWSSTNTAQATTMPVGPLSATANQIVFDYRVVDYSGYPSNATSLGTNDKVELQVSADGGASFTTVHTIDQATHTTTTEFTTITHNLDAAYNGETIHVRFKNTWGTGDYFVDIDNVKIRETSTDPLFLANTDTLQFAGVPVSLSASKILSIMNDGGGTLQINDGNIALSGTSAEDFSLGTVAYPIELGAGESVDLELTYTPAAAGEDTVSLNITHNGVKTVNSVALIGSSYEPFATYFENFDATPIDQIPEKWNQFVDGAGTVGVSESTSDSYSQPNYLMLSNSSQLTGNLMAIAPALEMGNKRMVFYAKHGYYAASLSVGTMSDPTDPTTYTELQNLTLTGNYQEYEVDFSSYSGSDVFVAFKHELNSTYSTIFLDDVKWEEIPTTPVCEVSPATLDWGLTTVGQVSEQTLTVSNAGVGTLTINNGDLLINGINAADFAVGDITYPIELAADESADIIINFVPQAEGAREAILSVAHNGNNSPVEVPLSGDGLAGMLEDFNAVGTTFPPEGWTASDSWKALTFSTYEGAGGVWFNPAEDVTDAKLITPLLDVQSGDTFSFYAKKSTNDATLTVMYTDDTASGTWNDIQSFTITNTDYEQKTADLSAMPTGEYFIAIAGSGVAFTSTYIDYVQGPSVAGTFDINFIVTDQTTGDPIEGAIINVAGNDYMSDASGEALIQLSNGTFPYQITANGYEDYSETVAVNGAGQTVNVAMSPVDGYVASFTITDVDSNPVQGATVSIDGTDLITDASGTTEIILPNGEYQYTISADGYAPVTDTIIISDANVNITETLLNVYSVTFVVTDQAGNPINGAFVVIGSNFYNTNASGEVNVDAVNGTYYYTVTKADYEMVSGEVTVNGAAVTEEVTLRLVYVVYFEVAEPTGSPVENAEITIADSTLTTDIDGLAVIELPNGDYEATISKSGYEDAIENFTVSDAELDIPVTLNPVATTYNIYFNVTDDQSVAIEDATIELTNGIDTWTEITDATGEASFADKPNGTYDYTITKSGYEAVSNSVMVADGDEAVDISMTLVGIQNASEIAFNIYPNPTRNSVTINTDETEVFISVINANGDVVETADIHNKTTLNLRQYGTGVFFIRIQTAHGVNTRPVIVN</sequence>
<dbReference type="InterPro" id="IPR026444">
    <property type="entry name" value="Secre_tail"/>
</dbReference>
<evidence type="ECO:0000256" key="1">
    <source>
        <dbReference type="SAM" id="SignalP"/>
    </source>
</evidence>
<dbReference type="Pfam" id="PF13620">
    <property type="entry name" value="CarboxypepD_reg"/>
    <property type="match status" value="1"/>
</dbReference>
<evidence type="ECO:0000259" key="2">
    <source>
        <dbReference type="Pfam" id="PF07705"/>
    </source>
</evidence>
<evidence type="ECO:0000313" key="5">
    <source>
        <dbReference type="EMBL" id="ALO16844.1"/>
    </source>
</evidence>
<feature type="chain" id="PRO_5006599505" evidence="1">
    <location>
        <begin position="22"/>
        <end position="1678"/>
    </location>
</feature>
<dbReference type="Gene3D" id="2.60.40.1120">
    <property type="entry name" value="Carboxypeptidase-like, regulatory domain"/>
    <property type="match status" value="5"/>
</dbReference>
<feature type="signal peptide" evidence="1">
    <location>
        <begin position="1"/>
        <end position="21"/>
    </location>
</feature>
<proteinExistence type="predicted"/>